<accession>A0A444VQZ2</accession>
<evidence type="ECO:0000313" key="1">
    <source>
        <dbReference type="EMBL" id="RYC53233.1"/>
    </source>
</evidence>
<sequence>MWFKLFSFLKFLFKSKNEHGVHSPFVFGYVTQCLYSKQKFNQDKTADVLLKSIGYFNIKTLYINENPDFEELVKEQYPDIRPSENTVDLLFTRHLDAYGLDRLLSSGKLHNDSMVLIDAIHEDPENEHEWKDLIESSNITVSMDLFHCGVLFVRKEQVKEHFTIRI</sequence>
<evidence type="ECO:0000313" key="2">
    <source>
        <dbReference type="Proteomes" id="UP000290261"/>
    </source>
</evidence>
<dbReference type="RefSeq" id="WP_129652925.1">
    <property type="nucleotide sequence ID" value="NZ_ML142907.1"/>
</dbReference>
<comment type="caution">
    <text evidence="1">The sequence shown here is derived from an EMBL/GenBank/DDBJ whole genome shotgun (WGS) entry which is preliminary data.</text>
</comment>
<reference evidence="1 2" key="1">
    <citation type="submission" date="2014-04" db="EMBL/GenBank/DDBJ databases">
        <title>Whole genome of Muricauda olearia.</title>
        <authorList>
            <person name="Zhang X.-H."/>
            <person name="Tang K."/>
        </authorList>
    </citation>
    <scope>NUCLEOTIDE SEQUENCE [LARGE SCALE GENOMIC DNA]</scope>
    <source>
        <strain evidence="1 2">Th120</strain>
    </source>
</reference>
<dbReference type="Proteomes" id="UP000290261">
    <property type="component" value="Unassembled WGS sequence"/>
</dbReference>
<proteinExistence type="predicted"/>
<keyword evidence="2" id="KW-1185">Reference proteome</keyword>
<evidence type="ECO:0008006" key="3">
    <source>
        <dbReference type="Google" id="ProtNLM"/>
    </source>
</evidence>
<gene>
    <name evidence="1" type="ORF">DN53_03155</name>
</gene>
<organism evidence="1 2">
    <name type="scientific">Flagellimonas olearia</name>
    <dbReference type="NCBI Taxonomy" id="552546"/>
    <lineage>
        <taxon>Bacteria</taxon>
        <taxon>Pseudomonadati</taxon>
        <taxon>Bacteroidota</taxon>
        <taxon>Flavobacteriia</taxon>
        <taxon>Flavobacteriales</taxon>
        <taxon>Flavobacteriaceae</taxon>
        <taxon>Flagellimonas</taxon>
    </lineage>
</organism>
<name>A0A444VQZ2_9FLAO</name>
<protein>
    <recommendedName>
        <fullName evidence="3">Class I SAM-dependent methyltransferase</fullName>
    </recommendedName>
</protein>
<dbReference type="AlphaFoldDB" id="A0A444VQZ2"/>
<dbReference type="EMBL" id="JJMP01000001">
    <property type="protein sequence ID" value="RYC53233.1"/>
    <property type="molecule type" value="Genomic_DNA"/>
</dbReference>